<name>A0A449BBA7_HAPAX</name>
<reference evidence="2 3" key="1">
    <citation type="submission" date="2019-01" db="EMBL/GenBank/DDBJ databases">
        <authorList>
            <consortium name="Pathogen Informatics"/>
        </authorList>
    </citation>
    <scope>NUCLEOTIDE SEQUENCE [LARGE SCALE GENOMIC DNA]</scope>
    <source>
        <strain evidence="2 3">NCTC10138</strain>
    </source>
</reference>
<dbReference type="EMBL" id="LR215048">
    <property type="protein sequence ID" value="VEU79621.1"/>
    <property type="molecule type" value="Genomic_DNA"/>
</dbReference>
<protein>
    <submittedName>
        <fullName evidence="2">Threonine synthase</fullName>
    </submittedName>
</protein>
<evidence type="ECO:0000313" key="3">
    <source>
        <dbReference type="Proteomes" id="UP000289841"/>
    </source>
</evidence>
<dbReference type="RefSeq" id="WP_026390538.1">
    <property type="nucleotide sequence ID" value="NZ_LR215048.1"/>
</dbReference>
<dbReference type="InterPro" id="IPR052509">
    <property type="entry name" value="Metal_resp_DNA-bind_regulator"/>
</dbReference>
<dbReference type="PANTHER" id="PTHR33169">
    <property type="entry name" value="PADR-FAMILY TRANSCRIPTIONAL REGULATOR"/>
    <property type="match status" value="1"/>
</dbReference>
<feature type="domain" description="Transcription regulator PadR N-terminal" evidence="1">
    <location>
        <begin position="14"/>
        <end position="83"/>
    </location>
</feature>
<evidence type="ECO:0000259" key="1">
    <source>
        <dbReference type="Pfam" id="PF03551"/>
    </source>
</evidence>
<dbReference type="KEGG" id="aaxa:NCTC10138_00053"/>
<proteinExistence type="predicted"/>
<dbReference type="OrthoDB" id="9808017at2"/>
<dbReference type="PANTHER" id="PTHR33169:SF24">
    <property type="entry name" value="TRANSCRIPTIONAL REGULATOR, PADR FAMILY"/>
    <property type="match status" value="1"/>
</dbReference>
<keyword evidence="3" id="KW-1185">Reference proteome</keyword>
<dbReference type="Pfam" id="PF03551">
    <property type="entry name" value="PadR"/>
    <property type="match status" value="1"/>
</dbReference>
<sequence>MTTQFKKGIIELCVLKIINDKDMYGFEVMETLNDKLDVNENTVYPLLRRLTTQGLFVTYQKETNNGAPRKYYQITDQGRESLKTNLEEWKNFLNEVNSILGGETNEK</sequence>
<gene>
    <name evidence="2" type="ORF">NCTC10138_00053</name>
</gene>
<dbReference type="InterPro" id="IPR036390">
    <property type="entry name" value="WH_DNA-bd_sf"/>
</dbReference>
<accession>A0A449BBA7</accession>
<dbReference type="SUPFAM" id="SSF46785">
    <property type="entry name" value="Winged helix' DNA-binding domain"/>
    <property type="match status" value="1"/>
</dbReference>
<dbReference type="InterPro" id="IPR036388">
    <property type="entry name" value="WH-like_DNA-bd_sf"/>
</dbReference>
<dbReference type="Proteomes" id="UP000289841">
    <property type="component" value="Chromosome"/>
</dbReference>
<dbReference type="InterPro" id="IPR005149">
    <property type="entry name" value="Tscrpt_reg_PadR_N"/>
</dbReference>
<dbReference type="Gene3D" id="1.10.10.10">
    <property type="entry name" value="Winged helix-like DNA-binding domain superfamily/Winged helix DNA-binding domain"/>
    <property type="match status" value="1"/>
</dbReference>
<dbReference type="STRING" id="1278311.GCA_000428705_01010"/>
<organism evidence="2 3">
    <name type="scientific">Haploplasma axanthum</name>
    <name type="common">Acholeplasma axanthum</name>
    <dbReference type="NCBI Taxonomy" id="29552"/>
    <lineage>
        <taxon>Bacteria</taxon>
        <taxon>Bacillati</taxon>
        <taxon>Mycoplasmatota</taxon>
        <taxon>Mollicutes</taxon>
        <taxon>Acholeplasmatales</taxon>
        <taxon>Acholeplasmataceae</taxon>
        <taxon>Haploplasma</taxon>
    </lineage>
</organism>
<evidence type="ECO:0000313" key="2">
    <source>
        <dbReference type="EMBL" id="VEU79621.1"/>
    </source>
</evidence>
<dbReference type="AlphaFoldDB" id="A0A449BBA7"/>